<keyword evidence="2" id="KW-0812">Transmembrane</keyword>
<evidence type="ECO:0000313" key="4">
    <source>
        <dbReference type="Proteomes" id="UP001054811"/>
    </source>
</evidence>
<name>A0ABY5NKC7_9MICO</name>
<dbReference type="EMBL" id="CP091139">
    <property type="protein sequence ID" value="UUT35631.1"/>
    <property type="molecule type" value="Genomic_DNA"/>
</dbReference>
<keyword evidence="2" id="KW-1133">Transmembrane helix</keyword>
<gene>
    <name evidence="3" type="ORF">L2X98_20340</name>
</gene>
<proteinExistence type="predicted"/>
<feature type="compositionally biased region" description="Pro residues" evidence="1">
    <location>
        <begin position="62"/>
        <end position="75"/>
    </location>
</feature>
<evidence type="ECO:0000313" key="3">
    <source>
        <dbReference type="EMBL" id="UUT35631.1"/>
    </source>
</evidence>
<sequence length="75" mass="7914">MNDYSGMAGLGFGVLLVGLIVYLGTLALALWIGYLIMRTAVKNGVLLADEERARRAGGFPPGAGPRPPMPPGRPY</sequence>
<dbReference type="RefSeq" id="WP_259612241.1">
    <property type="nucleotide sequence ID" value="NZ_CP091139.2"/>
</dbReference>
<evidence type="ECO:0000256" key="2">
    <source>
        <dbReference type="SAM" id="Phobius"/>
    </source>
</evidence>
<keyword evidence="4" id="KW-1185">Reference proteome</keyword>
<evidence type="ECO:0000256" key="1">
    <source>
        <dbReference type="SAM" id="MobiDB-lite"/>
    </source>
</evidence>
<organism evidence="3 4">
    <name type="scientific">Microbacterium elymi</name>
    <dbReference type="NCBI Taxonomy" id="2909587"/>
    <lineage>
        <taxon>Bacteria</taxon>
        <taxon>Bacillati</taxon>
        <taxon>Actinomycetota</taxon>
        <taxon>Actinomycetes</taxon>
        <taxon>Micrococcales</taxon>
        <taxon>Microbacteriaceae</taxon>
        <taxon>Microbacterium</taxon>
    </lineage>
</organism>
<feature type="transmembrane region" description="Helical" evidence="2">
    <location>
        <begin position="12"/>
        <end position="36"/>
    </location>
</feature>
<reference evidence="3" key="1">
    <citation type="submission" date="2022-01" db="EMBL/GenBank/DDBJ databases">
        <title>Microbacterium eymi and Microbacterium rhizovicinus sp. nov., isolated from the rhizospheric soil of Elymus tsukushiensis, a plant native to the Dokdo Islands, Republic of Korea.</title>
        <authorList>
            <person name="Hwang Y.J."/>
        </authorList>
    </citation>
    <scope>NUCLEOTIDE SEQUENCE</scope>
    <source>
        <strain evidence="3">KUDC0405</strain>
    </source>
</reference>
<protein>
    <submittedName>
        <fullName evidence="3">Uncharacterized protein</fullName>
    </submittedName>
</protein>
<feature type="region of interest" description="Disordered" evidence="1">
    <location>
        <begin position="55"/>
        <end position="75"/>
    </location>
</feature>
<accession>A0ABY5NKC7</accession>
<keyword evidence="2" id="KW-0472">Membrane</keyword>
<dbReference type="Proteomes" id="UP001054811">
    <property type="component" value="Chromosome"/>
</dbReference>